<dbReference type="EMBL" id="JAPHAV010000001">
    <property type="protein sequence ID" value="MCX2696155.1"/>
    <property type="molecule type" value="Genomic_DNA"/>
</dbReference>
<dbReference type="RefSeq" id="WP_265983398.1">
    <property type="nucleotide sequence ID" value="NZ_JAPHAV010000001.1"/>
</dbReference>
<dbReference type="Gene3D" id="3.90.226.10">
    <property type="entry name" value="2-enoyl-CoA Hydratase, Chain A, domain 1"/>
    <property type="match status" value="1"/>
</dbReference>
<accession>A0ABT3QKN6</accession>
<dbReference type="Proteomes" id="UP001301216">
    <property type="component" value="Unassembled WGS sequence"/>
</dbReference>
<reference evidence="2 3" key="1">
    <citation type="submission" date="2022-11" db="EMBL/GenBank/DDBJ databases">
        <title>Brucella sp. YY2X, whole genome shotgun sequencing project.</title>
        <authorList>
            <person name="Yang Y."/>
        </authorList>
    </citation>
    <scope>NUCLEOTIDE SEQUENCE [LARGE SCALE GENOMIC DNA]</scope>
    <source>
        <strain evidence="2 3">YY2X</strain>
    </source>
</reference>
<sequence>MHQIIWFLCAVFGFVSSASAMDVRIDKSNGPMGPSIGVHLTGPIVTGDAEKVWNAVRQSNIEQPGTNIHVMLSSPGGSLQEGLELGRLLASLPKILPITVSSAVSENGHASDCASACVLIYLGATFRFLDPSSRIGVHQFAFDNASGIEATTATSISQLLSAEVTEYLREVNVDTKLFSFMSKTNPEEIHWVDHEILKNLGVLNEFVYDESSEYKNADGQYYLLLRQQSYFGENKIIAACEKGDMVFIAYLQPPRLDVIAETEHELTVIADGHEFRPTFYEKPTPTARFSSSLFELDQQQLQRLINARSVGARMKIPGDSLFFGFEMVLKDTKLKDTISGCSKH</sequence>
<evidence type="ECO:0000313" key="3">
    <source>
        <dbReference type="Proteomes" id="UP001301216"/>
    </source>
</evidence>
<evidence type="ECO:0000313" key="2">
    <source>
        <dbReference type="EMBL" id="MCX2696155.1"/>
    </source>
</evidence>
<organism evidence="2 3">
    <name type="scientific">Ochrobactrum chromiisoli</name>
    <dbReference type="NCBI Taxonomy" id="2993941"/>
    <lineage>
        <taxon>Bacteria</taxon>
        <taxon>Pseudomonadati</taxon>
        <taxon>Pseudomonadota</taxon>
        <taxon>Alphaproteobacteria</taxon>
        <taxon>Hyphomicrobiales</taxon>
        <taxon>Brucellaceae</taxon>
        <taxon>Brucella/Ochrobactrum group</taxon>
        <taxon>Ochrobactrum</taxon>
    </lineage>
</organism>
<evidence type="ECO:0000256" key="1">
    <source>
        <dbReference type="SAM" id="SignalP"/>
    </source>
</evidence>
<name>A0ABT3QKN6_9HYPH</name>
<gene>
    <name evidence="2" type="ORF">OPR82_05110</name>
</gene>
<comment type="caution">
    <text evidence="2">The sequence shown here is derived from an EMBL/GenBank/DDBJ whole genome shotgun (WGS) entry which is preliminary data.</text>
</comment>
<keyword evidence="1" id="KW-0732">Signal</keyword>
<feature type="signal peptide" evidence="1">
    <location>
        <begin position="1"/>
        <end position="20"/>
    </location>
</feature>
<dbReference type="InterPro" id="IPR029045">
    <property type="entry name" value="ClpP/crotonase-like_dom_sf"/>
</dbReference>
<dbReference type="SUPFAM" id="SSF52096">
    <property type="entry name" value="ClpP/crotonase"/>
    <property type="match status" value="1"/>
</dbReference>
<feature type="chain" id="PRO_5045525064" description="Periplasmic protein-like protein" evidence="1">
    <location>
        <begin position="21"/>
        <end position="344"/>
    </location>
</feature>
<evidence type="ECO:0008006" key="4">
    <source>
        <dbReference type="Google" id="ProtNLM"/>
    </source>
</evidence>
<protein>
    <recommendedName>
        <fullName evidence="4">Periplasmic protein-like protein</fullName>
    </recommendedName>
</protein>
<proteinExistence type="predicted"/>
<keyword evidence="3" id="KW-1185">Reference proteome</keyword>